<dbReference type="Proteomes" id="UP000186817">
    <property type="component" value="Unassembled WGS sequence"/>
</dbReference>
<evidence type="ECO:0000313" key="3">
    <source>
        <dbReference type="Proteomes" id="UP000186817"/>
    </source>
</evidence>
<accession>A0A1Q9EHT6</accession>
<feature type="region of interest" description="Disordered" evidence="1">
    <location>
        <begin position="96"/>
        <end position="160"/>
    </location>
</feature>
<protein>
    <submittedName>
        <fullName evidence="2">Uncharacterized protein</fullName>
    </submittedName>
</protein>
<feature type="region of interest" description="Disordered" evidence="1">
    <location>
        <begin position="183"/>
        <end position="205"/>
    </location>
</feature>
<proteinExistence type="predicted"/>
<keyword evidence="3" id="KW-1185">Reference proteome</keyword>
<feature type="compositionally biased region" description="Basic and acidic residues" evidence="1">
    <location>
        <begin position="35"/>
        <end position="45"/>
    </location>
</feature>
<dbReference type="EMBL" id="LSRX01000148">
    <property type="protein sequence ID" value="OLQ06992.1"/>
    <property type="molecule type" value="Genomic_DNA"/>
</dbReference>
<comment type="caution">
    <text evidence="2">The sequence shown here is derived from an EMBL/GenBank/DDBJ whole genome shotgun (WGS) entry which is preliminary data.</text>
</comment>
<gene>
    <name evidence="2" type="ORF">AK812_SmicGene9616</name>
</gene>
<dbReference type="AlphaFoldDB" id="A0A1Q9EHT6"/>
<feature type="compositionally biased region" description="Pro residues" evidence="1">
    <location>
        <begin position="1"/>
        <end position="10"/>
    </location>
</feature>
<sequence>MAMPRTPPPGLRSAVRRDRPRAAATLVGTCAATRRSPETKERRISVDISCTGKRQGAGRAQEPEEGSSVGAPPAAGFYASGRHCRVLHRLAGCSQRRHEGGVERNLDSSPPSGGTLNGDRQLRPPAPSPSGSRCMTESGRARAPMAQRPPTFEPSTTRRWGPLRSSSEYVAFLRRVAVANAAPSVSGERPFGWPLRDTGEIKVAS</sequence>
<reference evidence="2 3" key="1">
    <citation type="submission" date="2016-02" db="EMBL/GenBank/DDBJ databases">
        <title>Genome analysis of coral dinoflagellate symbionts highlights evolutionary adaptations to a symbiotic lifestyle.</title>
        <authorList>
            <person name="Aranda M."/>
            <person name="Li Y."/>
            <person name="Liew Y.J."/>
            <person name="Baumgarten S."/>
            <person name="Simakov O."/>
            <person name="Wilson M."/>
            <person name="Piel J."/>
            <person name="Ashoor H."/>
            <person name="Bougouffa S."/>
            <person name="Bajic V.B."/>
            <person name="Ryu T."/>
            <person name="Ravasi T."/>
            <person name="Bayer T."/>
            <person name="Micklem G."/>
            <person name="Kim H."/>
            <person name="Bhak J."/>
            <person name="Lajeunesse T.C."/>
            <person name="Voolstra C.R."/>
        </authorList>
    </citation>
    <scope>NUCLEOTIDE SEQUENCE [LARGE SCALE GENOMIC DNA]</scope>
    <source>
        <strain evidence="2 3">CCMP2467</strain>
    </source>
</reference>
<organism evidence="2 3">
    <name type="scientific">Symbiodinium microadriaticum</name>
    <name type="common">Dinoflagellate</name>
    <name type="synonym">Zooxanthella microadriatica</name>
    <dbReference type="NCBI Taxonomy" id="2951"/>
    <lineage>
        <taxon>Eukaryota</taxon>
        <taxon>Sar</taxon>
        <taxon>Alveolata</taxon>
        <taxon>Dinophyceae</taxon>
        <taxon>Suessiales</taxon>
        <taxon>Symbiodiniaceae</taxon>
        <taxon>Symbiodinium</taxon>
    </lineage>
</organism>
<feature type="compositionally biased region" description="Basic and acidic residues" evidence="1">
    <location>
        <begin position="96"/>
        <end position="106"/>
    </location>
</feature>
<evidence type="ECO:0000256" key="1">
    <source>
        <dbReference type="SAM" id="MobiDB-lite"/>
    </source>
</evidence>
<feature type="region of interest" description="Disordered" evidence="1">
    <location>
        <begin position="1"/>
        <end position="74"/>
    </location>
</feature>
<name>A0A1Q9EHT6_SYMMI</name>
<evidence type="ECO:0000313" key="2">
    <source>
        <dbReference type="EMBL" id="OLQ06992.1"/>
    </source>
</evidence>